<dbReference type="RefSeq" id="WP_286217663.1">
    <property type="nucleotide sequence ID" value="NZ_AP027729.1"/>
</dbReference>
<accession>A0ABM8G5I7</accession>
<proteinExistence type="predicted"/>
<protein>
    <recommendedName>
        <fullName evidence="3">PsbP C-terminal domain-containing protein</fullName>
    </recommendedName>
</protein>
<evidence type="ECO:0000313" key="2">
    <source>
        <dbReference type="Proteomes" id="UP001321475"/>
    </source>
</evidence>
<reference evidence="2" key="1">
    <citation type="journal article" date="2019" name="Int. J. Syst. Evol. Microbiol.">
        <title>The Global Catalogue of Microorganisms (GCM) 10K type strain sequencing project: providing services to taxonomists for standard genome sequencing and annotation.</title>
        <authorList>
            <consortium name="The Broad Institute Genomics Platform"/>
            <consortium name="The Broad Institute Genome Sequencing Center for Infectious Disease"/>
            <person name="Wu L."/>
            <person name="Ma J."/>
        </authorList>
    </citation>
    <scope>NUCLEOTIDE SEQUENCE [LARGE SCALE GENOMIC DNA]</scope>
    <source>
        <strain evidence="2">NBRC 108565</strain>
    </source>
</reference>
<sequence>MRVDARPRQWVGVALLLGTCAVMALVLPRWAAASAPATGTELTAGDAVSVGGVSIVPDEGWTSESTDFLSVHKQEGALTIFPVTPVAGSPEDQLAASAEAYKADTSTTYDIGTPEEFTTESGLQGYQLVVLSPGEALVSYVFTDGDVQATGTFSSTDRSWKSLHDEVSDMVMTVEFTDADAATSGSES</sequence>
<organism evidence="1 2">
    <name type="scientific">Paraoerskovia sediminicola</name>
    <dbReference type="NCBI Taxonomy" id="1138587"/>
    <lineage>
        <taxon>Bacteria</taxon>
        <taxon>Bacillati</taxon>
        <taxon>Actinomycetota</taxon>
        <taxon>Actinomycetes</taxon>
        <taxon>Micrococcales</taxon>
        <taxon>Cellulomonadaceae</taxon>
        <taxon>Paraoerskovia</taxon>
    </lineage>
</organism>
<evidence type="ECO:0008006" key="3">
    <source>
        <dbReference type="Google" id="ProtNLM"/>
    </source>
</evidence>
<name>A0ABM8G5I7_9CELL</name>
<keyword evidence="2" id="KW-1185">Reference proteome</keyword>
<evidence type="ECO:0000313" key="1">
    <source>
        <dbReference type="EMBL" id="BDZ43423.1"/>
    </source>
</evidence>
<dbReference type="EMBL" id="AP027729">
    <property type="protein sequence ID" value="BDZ43423.1"/>
    <property type="molecule type" value="Genomic_DNA"/>
</dbReference>
<gene>
    <name evidence="1" type="ORF">GCM10025865_27220</name>
</gene>
<dbReference type="Proteomes" id="UP001321475">
    <property type="component" value="Chromosome"/>
</dbReference>